<comment type="similarity">
    <text evidence="2">Belongs to the NADH:flavin oxidoreductase/NADH oxidase family.</text>
</comment>
<reference evidence="6 7" key="1">
    <citation type="journal article" date="2023" name="Elife">
        <title>Identification of key yeast species and microbe-microbe interactions impacting larval growth of Drosophila in the wild.</title>
        <authorList>
            <person name="Mure A."/>
            <person name="Sugiura Y."/>
            <person name="Maeda R."/>
            <person name="Honda K."/>
            <person name="Sakurai N."/>
            <person name="Takahashi Y."/>
            <person name="Watada M."/>
            <person name="Katoh T."/>
            <person name="Gotoh A."/>
            <person name="Gotoh Y."/>
            <person name="Taniguchi I."/>
            <person name="Nakamura K."/>
            <person name="Hayashi T."/>
            <person name="Katayama T."/>
            <person name="Uemura T."/>
            <person name="Hattori Y."/>
        </authorList>
    </citation>
    <scope>NUCLEOTIDE SEQUENCE [LARGE SCALE GENOMIC DNA]</scope>
    <source>
        <strain evidence="6 7">SB-73</strain>
    </source>
</reference>
<dbReference type="FunFam" id="3.20.20.70:FF:000059">
    <property type="entry name" value="N-ethylmaleimide reductase, FMN-linked"/>
    <property type="match status" value="1"/>
</dbReference>
<keyword evidence="4" id="KW-0560">Oxidoreductase</keyword>
<dbReference type="Gene3D" id="3.20.20.70">
    <property type="entry name" value="Aldolase class I"/>
    <property type="match status" value="1"/>
</dbReference>
<dbReference type="Pfam" id="PF00724">
    <property type="entry name" value="Oxidored_FMN"/>
    <property type="match status" value="1"/>
</dbReference>
<accession>A0AAV5RKL2</accession>
<dbReference type="EMBL" id="BTGC01000008">
    <property type="protein sequence ID" value="GMM51993.1"/>
    <property type="molecule type" value="Genomic_DNA"/>
</dbReference>
<dbReference type="CDD" id="cd02933">
    <property type="entry name" value="OYE_like_FMN"/>
    <property type="match status" value="1"/>
</dbReference>
<dbReference type="AlphaFoldDB" id="A0AAV5RKL2"/>
<dbReference type="GO" id="GO:0016628">
    <property type="term" value="F:oxidoreductase activity, acting on the CH-CH group of donors, NAD or NADP as acceptor"/>
    <property type="evidence" value="ECO:0007669"/>
    <property type="project" value="UniProtKB-ARBA"/>
</dbReference>
<sequence length="352" mass="39915">MPTLFDPIVYGRIECKNRVVLAPLTRARSTIDSVPTDIMVKYYAQRADFGLIISEATGINRPGLGWPYAPGIWNKEQVEAWKPITKAVHEKGGKIVCQLWHMGRLVHPEVTGCDPLSASDTTFEGRVRTYHGKVQGVPAREMTLEEVKQTVRDFRDAAINSIEAGFDGVQIHATNGYLIHQFLSEKTNHRKDEYGGSLENRLRFLKEIVTAVTDAIGADRTGIRFSPNNEIQGTFIDFEEIPYAEISDFLNEKNIAFVALRENVEGQPHLGQKIRSCYKGKLIINQDFTREKALKEVESQAADAVSFGRLTISNTDFVEKLRANIHMTPRKNEIQYWYEGTAEGYTYWPEEE</sequence>
<evidence type="ECO:0000256" key="1">
    <source>
        <dbReference type="ARBA" id="ARBA00001917"/>
    </source>
</evidence>
<dbReference type="InterPro" id="IPR045247">
    <property type="entry name" value="Oye-like"/>
</dbReference>
<keyword evidence="3" id="KW-0285">Flavoprotein</keyword>
<name>A0AAV5RKL2_STABA</name>
<evidence type="ECO:0000313" key="6">
    <source>
        <dbReference type="EMBL" id="GMM51993.1"/>
    </source>
</evidence>
<dbReference type="InterPro" id="IPR001155">
    <property type="entry name" value="OxRdtase_FMN_N"/>
</dbReference>
<protein>
    <submittedName>
        <fullName evidence="6">NADPH dehydrogenase</fullName>
    </submittedName>
</protein>
<organism evidence="6 7">
    <name type="scientific">Starmerella bacillaris</name>
    <name type="common">Yeast</name>
    <name type="synonym">Candida zemplinina</name>
    <dbReference type="NCBI Taxonomy" id="1247836"/>
    <lineage>
        <taxon>Eukaryota</taxon>
        <taxon>Fungi</taxon>
        <taxon>Dikarya</taxon>
        <taxon>Ascomycota</taxon>
        <taxon>Saccharomycotina</taxon>
        <taxon>Dipodascomycetes</taxon>
        <taxon>Dipodascales</taxon>
        <taxon>Trichomonascaceae</taxon>
        <taxon>Starmerella</taxon>
    </lineage>
</organism>
<comment type="cofactor">
    <cofactor evidence="1">
        <name>FMN</name>
        <dbReference type="ChEBI" id="CHEBI:58210"/>
    </cofactor>
</comment>
<keyword evidence="7" id="KW-1185">Reference proteome</keyword>
<evidence type="ECO:0000313" key="7">
    <source>
        <dbReference type="Proteomes" id="UP001362899"/>
    </source>
</evidence>
<dbReference type="PANTHER" id="PTHR22893">
    <property type="entry name" value="NADH OXIDOREDUCTASE-RELATED"/>
    <property type="match status" value="1"/>
</dbReference>
<dbReference type="GO" id="GO:0010181">
    <property type="term" value="F:FMN binding"/>
    <property type="evidence" value="ECO:0007669"/>
    <property type="project" value="InterPro"/>
</dbReference>
<dbReference type="SUPFAM" id="SSF51395">
    <property type="entry name" value="FMN-linked oxidoreductases"/>
    <property type="match status" value="1"/>
</dbReference>
<evidence type="ECO:0000256" key="2">
    <source>
        <dbReference type="ARBA" id="ARBA00005979"/>
    </source>
</evidence>
<gene>
    <name evidence="6" type="ORF">DASB73_029560</name>
</gene>
<comment type="caution">
    <text evidence="6">The sequence shown here is derived from an EMBL/GenBank/DDBJ whole genome shotgun (WGS) entry which is preliminary data.</text>
</comment>
<dbReference type="InterPro" id="IPR013785">
    <property type="entry name" value="Aldolase_TIM"/>
</dbReference>
<dbReference type="GO" id="GO:0005829">
    <property type="term" value="C:cytosol"/>
    <property type="evidence" value="ECO:0007669"/>
    <property type="project" value="UniProtKB-ARBA"/>
</dbReference>
<keyword evidence="3" id="KW-0288">FMN</keyword>
<proteinExistence type="inferred from homology"/>
<dbReference type="PANTHER" id="PTHR22893:SF91">
    <property type="entry name" value="NADPH DEHYDROGENASE 2-RELATED"/>
    <property type="match status" value="1"/>
</dbReference>
<evidence type="ECO:0000256" key="4">
    <source>
        <dbReference type="ARBA" id="ARBA00023002"/>
    </source>
</evidence>
<feature type="domain" description="NADH:flavin oxidoreductase/NADH oxidase N-terminal" evidence="5">
    <location>
        <begin position="4"/>
        <end position="325"/>
    </location>
</feature>
<evidence type="ECO:0000259" key="5">
    <source>
        <dbReference type="Pfam" id="PF00724"/>
    </source>
</evidence>
<evidence type="ECO:0000256" key="3">
    <source>
        <dbReference type="ARBA" id="ARBA00022643"/>
    </source>
</evidence>
<dbReference type="Proteomes" id="UP001362899">
    <property type="component" value="Unassembled WGS sequence"/>
</dbReference>